<keyword evidence="3" id="KW-1185">Reference proteome</keyword>
<proteinExistence type="predicted"/>
<protein>
    <submittedName>
        <fullName evidence="2">Uncharacterized protein</fullName>
    </submittedName>
</protein>
<dbReference type="EMBL" id="CAUJNA010003814">
    <property type="protein sequence ID" value="CAJ1410370.1"/>
    <property type="molecule type" value="Genomic_DNA"/>
</dbReference>
<evidence type="ECO:0000313" key="2">
    <source>
        <dbReference type="EMBL" id="CAJ1410370.1"/>
    </source>
</evidence>
<organism evidence="2 3">
    <name type="scientific">Effrenium voratum</name>
    <dbReference type="NCBI Taxonomy" id="2562239"/>
    <lineage>
        <taxon>Eukaryota</taxon>
        <taxon>Sar</taxon>
        <taxon>Alveolata</taxon>
        <taxon>Dinophyceae</taxon>
        <taxon>Suessiales</taxon>
        <taxon>Symbiodiniaceae</taxon>
        <taxon>Effrenium</taxon>
    </lineage>
</organism>
<name>A0AA36JRC8_9DINO</name>
<gene>
    <name evidence="2" type="ORF">EVOR1521_LOCUS31204</name>
</gene>
<feature type="compositionally biased region" description="Basic and acidic residues" evidence="1">
    <location>
        <begin position="110"/>
        <end position="120"/>
    </location>
</feature>
<evidence type="ECO:0000313" key="3">
    <source>
        <dbReference type="Proteomes" id="UP001178507"/>
    </source>
</evidence>
<reference evidence="2" key="1">
    <citation type="submission" date="2023-08" db="EMBL/GenBank/DDBJ databases">
        <authorList>
            <person name="Chen Y."/>
            <person name="Shah S."/>
            <person name="Dougan E. K."/>
            <person name="Thang M."/>
            <person name="Chan C."/>
        </authorList>
    </citation>
    <scope>NUCLEOTIDE SEQUENCE</scope>
</reference>
<comment type="caution">
    <text evidence="2">The sequence shown here is derived from an EMBL/GenBank/DDBJ whole genome shotgun (WGS) entry which is preliminary data.</text>
</comment>
<sequence length="149" mass="15658">MSMELHLGLSFYELRRTCNVVTAREQFRWYLDAGPPPNLGPARDLVADLVLSESVPPCRAVPLAVAGCGAVALGLAYQWRPVPAPGFSAAPRREAAQFGADPSASRRRAARSEQQVERERHGRRRAAHGGGAGAGEGAGGGCKAGRLAG</sequence>
<feature type="region of interest" description="Disordered" evidence="1">
    <location>
        <begin position="91"/>
        <end position="149"/>
    </location>
</feature>
<feature type="compositionally biased region" description="Gly residues" evidence="1">
    <location>
        <begin position="128"/>
        <end position="149"/>
    </location>
</feature>
<evidence type="ECO:0000256" key="1">
    <source>
        <dbReference type="SAM" id="MobiDB-lite"/>
    </source>
</evidence>
<accession>A0AA36JRC8</accession>
<dbReference type="Proteomes" id="UP001178507">
    <property type="component" value="Unassembled WGS sequence"/>
</dbReference>
<dbReference type="AlphaFoldDB" id="A0AA36JRC8"/>